<dbReference type="Pfam" id="PF02836">
    <property type="entry name" value="Glyco_hydro_2_C"/>
    <property type="match status" value="1"/>
</dbReference>
<evidence type="ECO:0000256" key="2">
    <source>
        <dbReference type="ARBA" id="ARBA00022801"/>
    </source>
</evidence>
<dbReference type="PRINTS" id="PR00132">
    <property type="entry name" value="GLHYDRLASE2"/>
</dbReference>
<dbReference type="SUPFAM" id="SSF49303">
    <property type="entry name" value="beta-Galactosidase/glucuronidase domain"/>
    <property type="match status" value="2"/>
</dbReference>
<name>A0A0D2CC24_9EURO</name>
<dbReference type="InterPro" id="IPR023232">
    <property type="entry name" value="Glyco_hydro_2_AS"/>
</dbReference>
<dbReference type="Gene3D" id="3.20.20.80">
    <property type="entry name" value="Glycosidases"/>
    <property type="match status" value="1"/>
</dbReference>
<gene>
    <name evidence="7" type="ORF">PV04_10752</name>
</gene>
<sequence>MQLMNAGPEGSAMEKTGGPLSQRTQSSPEWCNQKIFQKNRLPPRSYFIPDTSICLNGKWMFAYSSSPQEAPDGRVISTRPATEPETTHDTWAVIDVPGHWQLQGYGRPHYTNIVYPFPVCPPYVPTENPTGTYHRSFRVPSAWDESSQIRLRFDGVDSAFYLWVNGTQIGYSQGSRNPAEFDVTKLVLRDKPNYVVVQVLQWCSGSYIEDQDQWWLSGIFRDVHLVAFPDRARIDDFFARTILDENYENAKLDIELDLALMDNSFISLELKDKEGNIVHRDERIEVPVKTTRCDHSIKVDNPHKWTAETPYLYQLEASLFLDHGGSNPIQTIRHHVGFRAVELRNGNICVNGKRILFRGSNRHDNHPRVGRAISLDWVRRDLQQMKAHNINAVRCSHYPSHPSLPGLCDELGLWVIDEADLECHGFDAAVAANLNLEGLSYDEKVARTSKDAASYTSDNPDWESAYLDRMHQLVERDKNHPSVIIWSLGNEAFYGRNHVAMSKWAKQRDPGRLIHYEPDGQAHATDMVSHMYTSPADLKKEAEAEGDKFTKPIILCEYAHAMGNGPGLLQTYQDLFHTHRRLQGGFIWEWANHGLWKEDPDGKKYYAYGGDFGDVPNDRTFVMDGLCHSDHTPTRGLVELKKAFEPIAARLDGDELVLHNHYDFAGLEHVRAEFTVQSLGQESRLLSAGVLILPSIRPGKEGRVQLPQDEVLKFRNNDSDNCWLLVTFRQREDKPWAQAGHTVAWYQTQLSKARTGSPVQHQIPDSAAKSSSPSSLSLATSPLAFTITTPSTTIKFDRTRGHISSFTHNNHPVLLDTRVASHNPASRSPLFALDFWRPPTDNDAAWQTGQWKRYGLHLMTSRLKSVAAYTDANSTSRTADSVMTKAAMITIRAEHALAPPSLAWHFDVTTTYTFHTAQHSSSSSSNNVPNSRVVMKIHTHMRPRGTFPPNLPRIGHNIQLSPSYTHVKWFGRGPLESYNDKYLSQSAGIWSNSIVDMQQRYDVPQENGNRSDVRWCCVSASKPHDSKKDSDPSAGEDGGDYGAGDPPKKQSPPSSPVPVLRASYTPGPDATDRPTMQFSTQLYDAYTVETAAHPCDLLERGKRRKGALWRVDADVAGVGTAACGPGTEEKDQVLTREREWTLTLEVL</sequence>
<feature type="domain" description="Beta galactosidase small chain/" evidence="6">
    <location>
        <begin position="786"/>
        <end position="1145"/>
    </location>
</feature>
<dbReference type="InterPro" id="IPR050347">
    <property type="entry name" value="Bact_Beta-galactosidase"/>
</dbReference>
<dbReference type="Gene3D" id="2.70.98.10">
    <property type="match status" value="1"/>
</dbReference>
<dbReference type="AlphaFoldDB" id="A0A0D2CC24"/>
<dbReference type="GO" id="GO:0005990">
    <property type="term" value="P:lactose catabolic process"/>
    <property type="evidence" value="ECO:0007669"/>
    <property type="project" value="TreeGrafter"/>
</dbReference>
<dbReference type="Pfam" id="PF02837">
    <property type="entry name" value="Glyco_hydro_2_N"/>
    <property type="match status" value="1"/>
</dbReference>
<feature type="compositionally biased region" description="Polar residues" evidence="5">
    <location>
        <begin position="19"/>
        <end position="28"/>
    </location>
</feature>
<dbReference type="SMART" id="SM01038">
    <property type="entry name" value="Bgal_small_N"/>
    <property type="match status" value="1"/>
</dbReference>
<dbReference type="InterPro" id="IPR011013">
    <property type="entry name" value="Gal_mutarotase_sf_dom"/>
</dbReference>
<dbReference type="Gene3D" id="2.60.40.10">
    <property type="entry name" value="Immunoglobulins"/>
    <property type="match status" value="2"/>
</dbReference>
<feature type="region of interest" description="Disordered" evidence="5">
    <location>
        <begin position="1"/>
        <end position="28"/>
    </location>
</feature>
<dbReference type="FunFam" id="3.20.20.80:FF:000018">
    <property type="entry name" value="Beta-galactosidase"/>
    <property type="match status" value="1"/>
</dbReference>
<accession>A0A0D2CC24</accession>
<evidence type="ECO:0000256" key="5">
    <source>
        <dbReference type="SAM" id="MobiDB-lite"/>
    </source>
</evidence>
<dbReference type="PROSITE" id="PS00608">
    <property type="entry name" value="GLYCOSYL_HYDROL_F2_2"/>
    <property type="match status" value="1"/>
</dbReference>
<dbReference type="GO" id="GO:0030246">
    <property type="term" value="F:carbohydrate binding"/>
    <property type="evidence" value="ECO:0007669"/>
    <property type="project" value="InterPro"/>
</dbReference>
<comment type="similarity">
    <text evidence="1">Belongs to the glycosyl hydrolase 2 family.</text>
</comment>
<dbReference type="HOGENOM" id="CLU_002346_0_0_1"/>
<dbReference type="GO" id="GO:0004565">
    <property type="term" value="F:beta-galactosidase activity"/>
    <property type="evidence" value="ECO:0007669"/>
    <property type="project" value="InterPro"/>
</dbReference>
<evidence type="ECO:0000256" key="4">
    <source>
        <dbReference type="ARBA" id="ARBA00032230"/>
    </source>
</evidence>
<feature type="region of interest" description="Disordered" evidence="5">
    <location>
        <begin position="1021"/>
        <end position="1074"/>
    </location>
</feature>
<dbReference type="InterPro" id="IPR004199">
    <property type="entry name" value="B-gal_small/dom_5"/>
</dbReference>
<evidence type="ECO:0000313" key="7">
    <source>
        <dbReference type="EMBL" id="KIW62591.1"/>
    </source>
</evidence>
<keyword evidence="8" id="KW-1185">Reference proteome</keyword>
<dbReference type="Pfam" id="PF00703">
    <property type="entry name" value="Glyco_hydro_2"/>
    <property type="match status" value="1"/>
</dbReference>
<dbReference type="PANTHER" id="PTHR46323">
    <property type="entry name" value="BETA-GALACTOSIDASE"/>
    <property type="match status" value="1"/>
</dbReference>
<dbReference type="Gene3D" id="2.60.120.260">
    <property type="entry name" value="Galactose-binding domain-like"/>
    <property type="match status" value="1"/>
</dbReference>
<dbReference type="InterPro" id="IPR006104">
    <property type="entry name" value="Glyco_hydro_2_N"/>
</dbReference>
<dbReference type="SUPFAM" id="SSF49785">
    <property type="entry name" value="Galactose-binding domain-like"/>
    <property type="match status" value="1"/>
</dbReference>
<evidence type="ECO:0000256" key="1">
    <source>
        <dbReference type="ARBA" id="ARBA00007401"/>
    </source>
</evidence>
<proteinExistence type="inferred from homology"/>
<dbReference type="InterPro" id="IPR017853">
    <property type="entry name" value="GH"/>
</dbReference>
<dbReference type="InterPro" id="IPR006102">
    <property type="entry name" value="Ig-like_GH2"/>
</dbReference>
<dbReference type="PANTHER" id="PTHR46323:SF1">
    <property type="entry name" value="LACTASE"/>
    <property type="match status" value="1"/>
</dbReference>
<organism evidence="7 8">
    <name type="scientific">Phialophora macrospora</name>
    <dbReference type="NCBI Taxonomy" id="1851006"/>
    <lineage>
        <taxon>Eukaryota</taxon>
        <taxon>Fungi</taxon>
        <taxon>Dikarya</taxon>
        <taxon>Ascomycota</taxon>
        <taxon>Pezizomycotina</taxon>
        <taxon>Eurotiomycetes</taxon>
        <taxon>Chaetothyriomycetidae</taxon>
        <taxon>Chaetothyriales</taxon>
        <taxon>Herpotrichiellaceae</taxon>
        <taxon>Phialophora</taxon>
    </lineage>
</organism>
<reference evidence="7 8" key="1">
    <citation type="submission" date="2015-01" db="EMBL/GenBank/DDBJ databases">
        <title>The Genome Sequence of Capronia semiimmersa CBS27337.</title>
        <authorList>
            <consortium name="The Broad Institute Genomics Platform"/>
            <person name="Cuomo C."/>
            <person name="de Hoog S."/>
            <person name="Gorbushina A."/>
            <person name="Stielow B."/>
            <person name="Teixiera M."/>
            <person name="Abouelleil A."/>
            <person name="Chapman S.B."/>
            <person name="Priest M."/>
            <person name="Young S.K."/>
            <person name="Wortman J."/>
            <person name="Nusbaum C."/>
            <person name="Birren B."/>
        </authorList>
    </citation>
    <scope>NUCLEOTIDE SEQUENCE [LARGE SCALE GENOMIC DNA]</scope>
    <source>
        <strain evidence="7 8">CBS 27337</strain>
    </source>
</reference>
<evidence type="ECO:0000259" key="6">
    <source>
        <dbReference type="SMART" id="SM01038"/>
    </source>
</evidence>
<keyword evidence="3" id="KW-0326">Glycosidase</keyword>
<dbReference type="InterPro" id="IPR013783">
    <property type="entry name" value="Ig-like_fold"/>
</dbReference>
<keyword evidence="2" id="KW-0378">Hydrolase</keyword>
<dbReference type="InterPro" id="IPR032312">
    <property type="entry name" value="LacZ_4"/>
</dbReference>
<dbReference type="GO" id="GO:0009341">
    <property type="term" value="C:beta-galactosidase complex"/>
    <property type="evidence" value="ECO:0007669"/>
    <property type="project" value="InterPro"/>
</dbReference>
<dbReference type="Pfam" id="PF02929">
    <property type="entry name" value="Bgal_small_N"/>
    <property type="match status" value="1"/>
</dbReference>
<feature type="compositionally biased region" description="Basic and acidic residues" evidence="5">
    <location>
        <begin position="1022"/>
        <end position="1031"/>
    </location>
</feature>
<dbReference type="InterPro" id="IPR006101">
    <property type="entry name" value="Glyco_hydro_2"/>
</dbReference>
<dbReference type="InterPro" id="IPR008979">
    <property type="entry name" value="Galactose-bd-like_sf"/>
</dbReference>
<feature type="region of interest" description="Disordered" evidence="5">
    <location>
        <begin position="757"/>
        <end position="776"/>
    </location>
</feature>
<dbReference type="InterPro" id="IPR006103">
    <property type="entry name" value="Glyco_hydro_2_cat"/>
</dbReference>
<evidence type="ECO:0000313" key="8">
    <source>
        <dbReference type="Proteomes" id="UP000054266"/>
    </source>
</evidence>
<dbReference type="Proteomes" id="UP000054266">
    <property type="component" value="Unassembled WGS sequence"/>
</dbReference>
<dbReference type="STRING" id="5601.A0A0D2CC24"/>
<evidence type="ECO:0000256" key="3">
    <source>
        <dbReference type="ARBA" id="ARBA00023295"/>
    </source>
</evidence>
<dbReference type="Pfam" id="PF16353">
    <property type="entry name" value="LacZ_4"/>
    <property type="match status" value="1"/>
</dbReference>
<dbReference type="EMBL" id="KN846963">
    <property type="protein sequence ID" value="KIW62591.1"/>
    <property type="molecule type" value="Genomic_DNA"/>
</dbReference>
<dbReference type="InterPro" id="IPR036156">
    <property type="entry name" value="Beta-gal/glucu_dom_sf"/>
</dbReference>
<protein>
    <recommendedName>
        <fullName evidence="4">Lactase</fullName>
    </recommendedName>
</protein>
<dbReference type="InterPro" id="IPR014718">
    <property type="entry name" value="GH-type_carb-bd"/>
</dbReference>
<dbReference type="SUPFAM" id="SSF74650">
    <property type="entry name" value="Galactose mutarotase-like"/>
    <property type="match status" value="1"/>
</dbReference>
<dbReference type="SUPFAM" id="SSF51445">
    <property type="entry name" value="(Trans)glycosidases"/>
    <property type="match status" value="1"/>
</dbReference>
<feature type="compositionally biased region" description="Low complexity" evidence="5">
    <location>
        <begin position="764"/>
        <end position="776"/>
    </location>
</feature>